<accession>A0ACB6S561</accession>
<dbReference type="Proteomes" id="UP000799754">
    <property type="component" value="Unassembled WGS sequence"/>
</dbReference>
<sequence>KMVLALAIDWLVAFMNLVALLSVPMFVTRSQHCYGATCAIMKIISTVLTTSNFTNWAATATVWGIRISKSTANVETLLPPMDEEIP</sequence>
<feature type="non-terminal residue" evidence="1">
    <location>
        <position position="1"/>
    </location>
</feature>
<proteinExistence type="predicted"/>
<reference evidence="1" key="1">
    <citation type="journal article" date="2020" name="Stud. Mycol.">
        <title>101 Dothideomycetes genomes: a test case for predicting lifestyles and emergence of pathogens.</title>
        <authorList>
            <person name="Haridas S."/>
            <person name="Albert R."/>
            <person name="Binder M."/>
            <person name="Bloem J."/>
            <person name="Labutti K."/>
            <person name="Salamov A."/>
            <person name="Andreopoulos B."/>
            <person name="Baker S."/>
            <person name="Barry K."/>
            <person name="Bills G."/>
            <person name="Bluhm B."/>
            <person name="Cannon C."/>
            <person name="Castanera R."/>
            <person name="Culley D."/>
            <person name="Daum C."/>
            <person name="Ezra D."/>
            <person name="Gonzalez J."/>
            <person name="Henrissat B."/>
            <person name="Kuo A."/>
            <person name="Liang C."/>
            <person name="Lipzen A."/>
            <person name="Lutzoni F."/>
            <person name="Magnuson J."/>
            <person name="Mondo S."/>
            <person name="Nolan M."/>
            <person name="Ohm R."/>
            <person name="Pangilinan J."/>
            <person name="Park H.-J."/>
            <person name="Ramirez L."/>
            <person name="Alfaro M."/>
            <person name="Sun H."/>
            <person name="Tritt A."/>
            <person name="Yoshinaga Y."/>
            <person name="Zwiers L.-H."/>
            <person name="Turgeon B."/>
            <person name="Goodwin S."/>
            <person name="Spatafora J."/>
            <person name="Crous P."/>
            <person name="Grigoriev I."/>
        </authorList>
    </citation>
    <scope>NUCLEOTIDE SEQUENCE</scope>
    <source>
        <strain evidence="1">CBS 525.71</strain>
    </source>
</reference>
<evidence type="ECO:0000313" key="2">
    <source>
        <dbReference type="Proteomes" id="UP000799754"/>
    </source>
</evidence>
<evidence type="ECO:0000313" key="1">
    <source>
        <dbReference type="EMBL" id="KAF2629179.1"/>
    </source>
</evidence>
<protein>
    <submittedName>
        <fullName evidence="1">Uncharacterized protein</fullName>
    </submittedName>
</protein>
<keyword evidence="2" id="KW-1185">Reference proteome</keyword>
<gene>
    <name evidence="1" type="ORF">BU25DRAFT_338392</name>
</gene>
<dbReference type="EMBL" id="MU006711">
    <property type="protein sequence ID" value="KAF2629179.1"/>
    <property type="molecule type" value="Genomic_DNA"/>
</dbReference>
<organism evidence="1 2">
    <name type="scientific">Macroventuria anomochaeta</name>
    <dbReference type="NCBI Taxonomy" id="301207"/>
    <lineage>
        <taxon>Eukaryota</taxon>
        <taxon>Fungi</taxon>
        <taxon>Dikarya</taxon>
        <taxon>Ascomycota</taxon>
        <taxon>Pezizomycotina</taxon>
        <taxon>Dothideomycetes</taxon>
        <taxon>Pleosporomycetidae</taxon>
        <taxon>Pleosporales</taxon>
        <taxon>Pleosporineae</taxon>
        <taxon>Didymellaceae</taxon>
        <taxon>Macroventuria</taxon>
    </lineage>
</organism>
<name>A0ACB6S561_9PLEO</name>
<comment type="caution">
    <text evidence="1">The sequence shown here is derived from an EMBL/GenBank/DDBJ whole genome shotgun (WGS) entry which is preliminary data.</text>
</comment>